<protein>
    <submittedName>
        <fullName evidence="1">Uncharacterized protein</fullName>
    </submittedName>
</protein>
<evidence type="ECO:0000313" key="1">
    <source>
        <dbReference type="EMBL" id="PHQ31575.1"/>
    </source>
</evidence>
<proteinExistence type="predicted"/>
<sequence>MERIQGSSSVQTVTISTNAEGTIMISSKGSVPRASLNQLRSMRRTLLAVAEAVRQDVVVEHNDRTVVELSCGRGDRPLFSVRWWTVLRQMFLSR</sequence>
<keyword evidence="2" id="KW-1185">Reference proteome</keyword>
<name>A0A2G1VXU6_9BACT</name>
<evidence type="ECO:0000313" key="2">
    <source>
        <dbReference type="Proteomes" id="UP000225740"/>
    </source>
</evidence>
<comment type="caution">
    <text evidence="1">The sequence shown here is derived from an EMBL/GenBank/DDBJ whole genome shotgun (WGS) entry which is preliminary data.</text>
</comment>
<reference evidence="1 2" key="1">
    <citation type="submission" date="2017-06" db="EMBL/GenBank/DDBJ databases">
        <title>Description of Rhodopirellula bahusiensis sp. nov.</title>
        <authorList>
            <person name="Kizina J."/>
            <person name="Harder J."/>
        </authorList>
    </citation>
    <scope>NUCLEOTIDE SEQUENCE [LARGE SCALE GENOMIC DNA]</scope>
    <source>
        <strain evidence="1 2">SWK21</strain>
    </source>
</reference>
<dbReference type="EMBL" id="NIZW01000045">
    <property type="protein sequence ID" value="PHQ31575.1"/>
    <property type="molecule type" value="Genomic_DNA"/>
</dbReference>
<dbReference type="AlphaFoldDB" id="A0A2G1VXU6"/>
<accession>A0A2G1VXU6</accession>
<dbReference type="Proteomes" id="UP000225740">
    <property type="component" value="Unassembled WGS sequence"/>
</dbReference>
<gene>
    <name evidence="1" type="ORF">CEE69_30290</name>
</gene>
<organism evidence="1 2">
    <name type="scientific">Rhodopirellula bahusiensis</name>
    <dbReference type="NCBI Taxonomy" id="2014065"/>
    <lineage>
        <taxon>Bacteria</taxon>
        <taxon>Pseudomonadati</taxon>
        <taxon>Planctomycetota</taxon>
        <taxon>Planctomycetia</taxon>
        <taxon>Pirellulales</taxon>
        <taxon>Pirellulaceae</taxon>
        <taxon>Rhodopirellula</taxon>
    </lineage>
</organism>